<dbReference type="InterPro" id="IPR013783">
    <property type="entry name" value="Ig-like_fold"/>
</dbReference>
<gene>
    <name evidence="2" type="primary">Tmigd2</name>
    <name evidence="2" type="ORF">SCYSUP_R15398</name>
</gene>
<dbReference type="AlphaFoldDB" id="A0A7L1Z6W4"/>
<feature type="non-terminal residue" evidence="2">
    <location>
        <position position="100"/>
    </location>
</feature>
<dbReference type="Proteomes" id="UP000580825">
    <property type="component" value="Unassembled WGS sequence"/>
</dbReference>
<reference evidence="2 3" key="1">
    <citation type="submission" date="2019-09" db="EMBL/GenBank/DDBJ databases">
        <title>Bird 10,000 Genomes (B10K) Project - Family phase.</title>
        <authorList>
            <person name="Zhang G."/>
        </authorList>
    </citation>
    <scope>NUCLEOTIDE SEQUENCE [LARGE SCALE GENOMIC DNA]</scope>
    <source>
        <strain evidence="2">B10K-DU-002-46</strain>
        <tissue evidence="2">Muscle</tissue>
    </source>
</reference>
<name>A0A7L1Z6W4_9PASS</name>
<proteinExistence type="predicted"/>
<dbReference type="Gene3D" id="2.60.40.10">
    <property type="entry name" value="Immunoglobulins"/>
    <property type="match status" value="1"/>
</dbReference>
<comment type="caution">
    <text evidence="2">The sequence shown here is derived from an EMBL/GenBank/DDBJ whole genome shotgun (WGS) entry which is preliminary data.</text>
</comment>
<dbReference type="SUPFAM" id="SSF48726">
    <property type="entry name" value="Immunoglobulin"/>
    <property type="match status" value="1"/>
</dbReference>
<accession>A0A7L1Z6W4</accession>
<evidence type="ECO:0000313" key="3">
    <source>
        <dbReference type="Proteomes" id="UP000580825"/>
    </source>
</evidence>
<dbReference type="EMBL" id="VXBX01009241">
    <property type="protein sequence ID" value="NXP28984.1"/>
    <property type="molecule type" value="Genomic_DNA"/>
</dbReference>
<keyword evidence="3" id="KW-1185">Reference proteome</keyword>
<dbReference type="InterPro" id="IPR007110">
    <property type="entry name" value="Ig-like_dom"/>
</dbReference>
<feature type="domain" description="Ig-like" evidence="1">
    <location>
        <begin position="3"/>
        <end position="100"/>
    </location>
</feature>
<feature type="non-terminal residue" evidence="2">
    <location>
        <position position="1"/>
    </location>
</feature>
<evidence type="ECO:0000259" key="1">
    <source>
        <dbReference type="PROSITE" id="PS50835"/>
    </source>
</evidence>
<evidence type="ECO:0000313" key="2">
    <source>
        <dbReference type="EMBL" id="NXP28984.1"/>
    </source>
</evidence>
<protein>
    <submittedName>
        <fullName evidence="2">TMIG2 protein</fullName>
    </submittedName>
</protein>
<organism evidence="2 3">
    <name type="scientific">Scytalopus superciliaris</name>
    <dbReference type="NCBI Taxonomy" id="312124"/>
    <lineage>
        <taxon>Eukaryota</taxon>
        <taxon>Metazoa</taxon>
        <taxon>Chordata</taxon>
        <taxon>Craniata</taxon>
        <taxon>Vertebrata</taxon>
        <taxon>Euteleostomi</taxon>
        <taxon>Archelosauria</taxon>
        <taxon>Archosauria</taxon>
        <taxon>Dinosauria</taxon>
        <taxon>Saurischia</taxon>
        <taxon>Theropoda</taxon>
        <taxon>Coelurosauria</taxon>
        <taxon>Aves</taxon>
        <taxon>Neognathae</taxon>
        <taxon>Neoaves</taxon>
        <taxon>Telluraves</taxon>
        <taxon>Australaves</taxon>
        <taxon>Passeriformes</taxon>
        <taxon>Rhinocryptidae</taxon>
        <taxon>Scytalopus</taxon>
    </lineage>
</organism>
<dbReference type="PROSITE" id="PS50835">
    <property type="entry name" value="IG_LIKE"/>
    <property type="match status" value="1"/>
</dbReference>
<sequence>GALQVTQDPGEVQVAEGDRVALGCRVEVTEHWELLRIEWVKDGGHDVLCASRLYPGTPNPPASCAPHLHLAWQPPRATLSLLRVRGSDTGRYLCRVTLEI</sequence>
<dbReference type="InterPro" id="IPR036179">
    <property type="entry name" value="Ig-like_dom_sf"/>
</dbReference>
<dbReference type="Pfam" id="PF13927">
    <property type="entry name" value="Ig_3"/>
    <property type="match status" value="1"/>
</dbReference>